<sequence length="165" mass="18138">MREPLNVRGTPGVPFRSGTERPQLSFGDHGGTTSIAAVLSLHIGRRQAILTSTQRQPPVPLTLVSVHRSCRLLVREELDVAGLVVYFTEVEKNSEVKRAQLGVVPGWVTFLGSLPTGTVVGPVCWLGRHKWYQSLAQPEVQELSATQGKVLRYGSHLLRPYFLGS</sequence>
<name>A0A843XEI1_COLES</name>
<feature type="non-terminal residue" evidence="2">
    <location>
        <position position="1"/>
    </location>
</feature>
<keyword evidence="3" id="KW-1185">Reference proteome</keyword>
<evidence type="ECO:0000313" key="3">
    <source>
        <dbReference type="Proteomes" id="UP000652761"/>
    </source>
</evidence>
<organism evidence="2 3">
    <name type="scientific">Colocasia esculenta</name>
    <name type="common">Wild taro</name>
    <name type="synonym">Arum esculentum</name>
    <dbReference type="NCBI Taxonomy" id="4460"/>
    <lineage>
        <taxon>Eukaryota</taxon>
        <taxon>Viridiplantae</taxon>
        <taxon>Streptophyta</taxon>
        <taxon>Embryophyta</taxon>
        <taxon>Tracheophyta</taxon>
        <taxon>Spermatophyta</taxon>
        <taxon>Magnoliopsida</taxon>
        <taxon>Liliopsida</taxon>
        <taxon>Araceae</taxon>
        <taxon>Aroideae</taxon>
        <taxon>Colocasieae</taxon>
        <taxon>Colocasia</taxon>
    </lineage>
</organism>
<evidence type="ECO:0000256" key="1">
    <source>
        <dbReference type="SAM" id="MobiDB-lite"/>
    </source>
</evidence>
<dbReference type="EMBL" id="NMUH01007826">
    <property type="protein sequence ID" value="MQM17889.1"/>
    <property type="molecule type" value="Genomic_DNA"/>
</dbReference>
<proteinExistence type="predicted"/>
<dbReference type="Proteomes" id="UP000652761">
    <property type="component" value="Unassembled WGS sequence"/>
</dbReference>
<feature type="region of interest" description="Disordered" evidence="1">
    <location>
        <begin position="1"/>
        <end position="27"/>
    </location>
</feature>
<evidence type="ECO:0000313" key="2">
    <source>
        <dbReference type="EMBL" id="MQM17889.1"/>
    </source>
</evidence>
<gene>
    <name evidence="2" type="ORF">Taro_050870</name>
</gene>
<protein>
    <submittedName>
        <fullName evidence="2">Uncharacterized protein</fullName>
    </submittedName>
</protein>
<accession>A0A843XEI1</accession>
<reference evidence="2" key="1">
    <citation type="submission" date="2017-07" db="EMBL/GenBank/DDBJ databases">
        <title>Taro Niue Genome Assembly and Annotation.</title>
        <authorList>
            <person name="Atibalentja N."/>
            <person name="Keating K."/>
            <person name="Fields C.J."/>
        </authorList>
    </citation>
    <scope>NUCLEOTIDE SEQUENCE</scope>
    <source>
        <strain evidence="2">Niue_2</strain>
        <tissue evidence="2">Leaf</tissue>
    </source>
</reference>
<dbReference type="AlphaFoldDB" id="A0A843XEI1"/>
<comment type="caution">
    <text evidence="2">The sequence shown here is derived from an EMBL/GenBank/DDBJ whole genome shotgun (WGS) entry which is preliminary data.</text>
</comment>